<dbReference type="GO" id="GO:0008483">
    <property type="term" value="F:transaminase activity"/>
    <property type="evidence" value="ECO:0007669"/>
    <property type="project" value="UniProtKB-KW"/>
</dbReference>
<proteinExistence type="inferred from homology"/>
<protein>
    <submittedName>
        <fullName evidence="5">Aminotransferase</fullName>
    </submittedName>
</protein>
<evidence type="ECO:0000256" key="4">
    <source>
        <dbReference type="RuleBase" id="RU004508"/>
    </source>
</evidence>
<dbReference type="CDD" id="cd00616">
    <property type="entry name" value="AHBA_syn"/>
    <property type="match status" value="1"/>
</dbReference>
<gene>
    <name evidence="5" type="ORF">BDK92_1154</name>
</gene>
<dbReference type="EMBL" id="RBKT01000001">
    <property type="protein sequence ID" value="RKR86885.1"/>
    <property type="molecule type" value="Genomic_DNA"/>
</dbReference>
<dbReference type="InterPro" id="IPR015424">
    <property type="entry name" value="PyrdxlP-dep_Trfase"/>
</dbReference>
<feature type="active site" description="Proton acceptor" evidence="2">
    <location>
        <position position="185"/>
    </location>
</feature>
<keyword evidence="6" id="KW-1185">Reference proteome</keyword>
<comment type="similarity">
    <text evidence="4">Belongs to the DegT/DnrJ/EryC1 family.</text>
</comment>
<dbReference type="Proteomes" id="UP000277671">
    <property type="component" value="Unassembled WGS sequence"/>
</dbReference>
<keyword evidence="5" id="KW-0032">Aminotransferase</keyword>
<dbReference type="InterPro" id="IPR015421">
    <property type="entry name" value="PyrdxlP-dep_Trfase_major"/>
</dbReference>
<dbReference type="GO" id="GO:0030170">
    <property type="term" value="F:pyridoxal phosphate binding"/>
    <property type="evidence" value="ECO:0007669"/>
    <property type="project" value="TreeGrafter"/>
</dbReference>
<sequence>MSDVINVFQPSLGEEELAAIAEVFASGWVGYGSRAEDFQAQFAAHIGVPAENMIFINSATSGLFLAVELLGLGPGDEVVLPSQGFVANANSVLAAGARPVFCDVDPHTLNPGVADVERVLSPRTKAVMVLHYGGYPGEIAEIAALCRQRGLPLIEDAACAPASAVDGQRCGSFGDMAVWSFDSRKIITTGDGGMLFVRDPSVARRANRLAYHGLEDRSSFTTAARVASRWWDLHVEETGRRLIGNDMTAAIGSVQLRRLPEFVRRRREIAETYDGLLRDVEGIRLPPPIPTGHATSYYFYWVQMPAEVRDQVAENLLGRGIYTTFRYAPLHHVPIFRGVGELPGTDEATRTTLLLPLHQRLSDAEVHRVAKEVRRAVEGRLGALPRT</sequence>
<dbReference type="GO" id="GO:0000271">
    <property type="term" value="P:polysaccharide biosynthetic process"/>
    <property type="evidence" value="ECO:0007669"/>
    <property type="project" value="TreeGrafter"/>
</dbReference>
<dbReference type="Pfam" id="PF01041">
    <property type="entry name" value="DegT_DnrJ_EryC1"/>
    <property type="match status" value="1"/>
</dbReference>
<dbReference type="SUPFAM" id="SSF53383">
    <property type="entry name" value="PLP-dependent transferases"/>
    <property type="match status" value="1"/>
</dbReference>
<dbReference type="Gene3D" id="3.90.1150.10">
    <property type="entry name" value="Aspartate Aminotransferase, domain 1"/>
    <property type="match status" value="1"/>
</dbReference>
<evidence type="ECO:0000313" key="6">
    <source>
        <dbReference type="Proteomes" id="UP000277671"/>
    </source>
</evidence>
<accession>A0A495JD93</accession>
<comment type="cofactor">
    <cofactor evidence="1">
        <name>pyridoxal 5'-phosphate</name>
        <dbReference type="ChEBI" id="CHEBI:597326"/>
    </cofactor>
</comment>
<dbReference type="PANTHER" id="PTHR30244:SF34">
    <property type="entry name" value="DTDP-4-AMINO-4,6-DIDEOXYGALACTOSE TRANSAMINASE"/>
    <property type="match status" value="1"/>
</dbReference>
<evidence type="ECO:0000256" key="1">
    <source>
        <dbReference type="ARBA" id="ARBA00001933"/>
    </source>
</evidence>
<dbReference type="Gene3D" id="3.40.640.10">
    <property type="entry name" value="Type I PLP-dependent aspartate aminotransferase-like (Major domain)"/>
    <property type="match status" value="1"/>
</dbReference>
<keyword evidence="3 4" id="KW-0663">Pyridoxal phosphate</keyword>
<evidence type="ECO:0000256" key="3">
    <source>
        <dbReference type="PIRSR" id="PIRSR000390-2"/>
    </source>
</evidence>
<reference evidence="5 6" key="1">
    <citation type="submission" date="2018-10" db="EMBL/GenBank/DDBJ databases">
        <title>Sequencing the genomes of 1000 actinobacteria strains.</title>
        <authorList>
            <person name="Klenk H.-P."/>
        </authorList>
    </citation>
    <scope>NUCLEOTIDE SEQUENCE [LARGE SCALE GENOMIC DNA]</scope>
    <source>
        <strain evidence="5 6">DSM 45175</strain>
    </source>
</reference>
<evidence type="ECO:0000313" key="5">
    <source>
        <dbReference type="EMBL" id="RKR86885.1"/>
    </source>
</evidence>
<name>A0A495JD93_9ACTN</name>
<dbReference type="RefSeq" id="WP_211349097.1">
    <property type="nucleotide sequence ID" value="NZ_RBKT01000001.1"/>
</dbReference>
<dbReference type="InterPro" id="IPR015422">
    <property type="entry name" value="PyrdxlP-dep_Trfase_small"/>
</dbReference>
<dbReference type="InterPro" id="IPR000653">
    <property type="entry name" value="DegT/StrS_aminotransferase"/>
</dbReference>
<dbReference type="PIRSF" id="PIRSF000390">
    <property type="entry name" value="PLP_StrS"/>
    <property type="match status" value="1"/>
</dbReference>
<keyword evidence="5" id="KW-0808">Transferase</keyword>
<feature type="modified residue" description="N6-(pyridoxal phosphate)lysine" evidence="3">
    <location>
        <position position="185"/>
    </location>
</feature>
<comment type="caution">
    <text evidence="5">The sequence shown here is derived from an EMBL/GenBank/DDBJ whole genome shotgun (WGS) entry which is preliminary data.</text>
</comment>
<evidence type="ECO:0000256" key="2">
    <source>
        <dbReference type="PIRSR" id="PIRSR000390-1"/>
    </source>
</evidence>
<organism evidence="5 6">
    <name type="scientific">Micromonospora pisi</name>
    <dbReference type="NCBI Taxonomy" id="589240"/>
    <lineage>
        <taxon>Bacteria</taxon>
        <taxon>Bacillati</taxon>
        <taxon>Actinomycetota</taxon>
        <taxon>Actinomycetes</taxon>
        <taxon>Micromonosporales</taxon>
        <taxon>Micromonosporaceae</taxon>
        <taxon>Micromonospora</taxon>
    </lineage>
</organism>
<dbReference type="AlphaFoldDB" id="A0A495JD93"/>
<dbReference type="PANTHER" id="PTHR30244">
    <property type="entry name" value="TRANSAMINASE"/>
    <property type="match status" value="1"/>
</dbReference>